<dbReference type="PROSITE" id="PS00105">
    <property type="entry name" value="AA_TRANSFER_CLASS_1"/>
    <property type="match status" value="1"/>
</dbReference>
<accession>A0NQI9</accession>
<dbReference type="UniPathway" id="UPA00148"/>
<evidence type="ECO:0000256" key="1">
    <source>
        <dbReference type="ARBA" id="ARBA00001933"/>
    </source>
</evidence>
<evidence type="ECO:0000256" key="3">
    <source>
        <dbReference type="ARBA" id="ARBA00004953"/>
    </source>
</evidence>
<dbReference type="GO" id="GO:0030170">
    <property type="term" value="F:pyridoxal phosphate binding"/>
    <property type="evidence" value="ECO:0007669"/>
    <property type="project" value="InterPro"/>
</dbReference>
<dbReference type="InterPro" id="IPR004838">
    <property type="entry name" value="NHTrfase_class1_PyrdxlP-BS"/>
</dbReference>
<evidence type="ECO:0000256" key="8">
    <source>
        <dbReference type="ARBA" id="ARBA00029996"/>
    </source>
</evidence>
<keyword evidence="11" id="KW-0032">Aminotransferase</keyword>
<comment type="catalytic activity">
    <reaction evidence="9">
        <text>O-phospho-L-threonine + H(+) = (R)-1-aminopropan-2-yl phosphate + CO2</text>
        <dbReference type="Rhea" id="RHEA:11492"/>
        <dbReference type="ChEBI" id="CHEBI:15378"/>
        <dbReference type="ChEBI" id="CHEBI:16526"/>
        <dbReference type="ChEBI" id="CHEBI:58563"/>
        <dbReference type="ChEBI" id="CHEBI:58675"/>
        <dbReference type="EC" id="4.1.1.81"/>
    </reaction>
</comment>
<evidence type="ECO:0000313" key="12">
    <source>
        <dbReference type="Proteomes" id="UP000004848"/>
    </source>
</evidence>
<evidence type="ECO:0000256" key="2">
    <source>
        <dbReference type="ARBA" id="ARBA00003444"/>
    </source>
</evidence>
<dbReference type="InterPro" id="IPR015424">
    <property type="entry name" value="PyrdxlP-dep_Trfase"/>
</dbReference>
<dbReference type="Proteomes" id="UP000004848">
    <property type="component" value="Unassembled WGS sequence"/>
</dbReference>
<dbReference type="InterPro" id="IPR015422">
    <property type="entry name" value="PyrdxlP-dep_Trfase_small"/>
</dbReference>
<keyword evidence="6" id="KW-0663">Pyridoxal phosphate</keyword>
<comment type="cofactor">
    <cofactor evidence="1">
        <name>pyridoxal 5'-phosphate</name>
        <dbReference type="ChEBI" id="CHEBI:597326"/>
    </cofactor>
</comment>
<dbReference type="EMBL" id="AAUW01000004">
    <property type="protein sequence ID" value="EAV45047.1"/>
    <property type="molecule type" value="Genomic_DNA"/>
</dbReference>
<protein>
    <recommendedName>
        <fullName evidence="4">threonine-phosphate decarboxylase</fullName>
        <ecNumber evidence="4">4.1.1.81</ecNumber>
    </recommendedName>
    <alternativeName>
        <fullName evidence="8">L-threonine-O-3-phosphate decarboxylase</fullName>
    </alternativeName>
</protein>
<evidence type="ECO:0000256" key="7">
    <source>
        <dbReference type="ARBA" id="ARBA00023239"/>
    </source>
</evidence>
<dbReference type="GO" id="GO:0048472">
    <property type="term" value="F:threonine-phosphate decarboxylase activity"/>
    <property type="evidence" value="ECO:0007669"/>
    <property type="project" value="UniProtKB-EC"/>
</dbReference>
<dbReference type="SUPFAM" id="SSF53383">
    <property type="entry name" value="PLP-dependent transferases"/>
    <property type="match status" value="1"/>
</dbReference>
<evidence type="ECO:0000256" key="9">
    <source>
        <dbReference type="ARBA" id="ARBA00048531"/>
    </source>
</evidence>
<dbReference type="eggNOG" id="COG0079">
    <property type="taxonomic scope" value="Bacteria"/>
</dbReference>
<keyword evidence="5" id="KW-0169">Cobalamin biosynthesis</keyword>
<gene>
    <name evidence="11" type="ORF">SIAM614_13568</name>
</gene>
<dbReference type="Gene3D" id="3.90.1150.10">
    <property type="entry name" value="Aspartate Aminotransferase, domain 1"/>
    <property type="match status" value="1"/>
</dbReference>
<feature type="domain" description="Aminotransferase class I/classII large" evidence="10">
    <location>
        <begin position="89"/>
        <end position="344"/>
    </location>
</feature>
<dbReference type="PANTHER" id="PTHR42885:SF1">
    <property type="entry name" value="THREONINE-PHOSPHATE DECARBOXYLASE"/>
    <property type="match status" value="1"/>
</dbReference>
<dbReference type="EC" id="4.1.1.81" evidence="4"/>
<name>A0NQI9_ROSAI</name>
<dbReference type="InterPro" id="IPR004839">
    <property type="entry name" value="Aminotransferase_I/II_large"/>
</dbReference>
<dbReference type="GO" id="GO:0009236">
    <property type="term" value="P:cobalamin biosynthetic process"/>
    <property type="evidence" value="ECO:0007669"/>
    <property type="project" value="UniProtKB-UniPathway"/>
</dbReference>
<dbReference type="InterPro" id="IPR015421">
    <property type="entry name" value="PyrdxlP-dep_Trfase_major"/>
</dbReference>
<dbReference type="PANTHER" id="PTHR42885">
    <property type="entry name" value="HISTIDINOL-PHOSPHATE AMINOTRANSFERASE-RELATED"/>
    <property type="match status" value="1"/>
</dbReference>
<comment type="function">
    <text evidence="2">Decarboxylates L-threonine-O-3-phosphate to yield (R)-1-amino-2-propanol O-2-phosphate, the precursor for the linkage between the nucleotide loop and the corrin ring in cobalamin.</text>
</comment>
<evidence type="ECO:0000313" key="11">
    <source>
        <dbReference type="EMBL" id="EAV45047.1"/>
    </source>
</evidence>
<dbReference type="AlphaFoldDB" id="A0NQI9"/>
<dbReference type="Gene3D" id="3.40.640.10">
    <property type="entry name" value="Type I PLP-dependent aspartate aminotransferase-like (Major domain)"/>
    <property type="match status" value="1"/>
</dbReference>
<reference evidence="11 12" key="1">
    <citation type="submission" date="2006-05" db="EMBL/GenBank/DDBJ databases">
        <authorList>
            <person name="King G."/>
            <person name="Ferriera S."/>
            <person name="Johnson J."/>
            <person name="Kravitz S."/>
            <person name="Beeson K."/>
            <person name="Sutton G."/>
            <person name="Rogers Y.-H."/>
            <person name="Friedman R."/>
            <person name="Frazier M."/>
            <person name="Venter J.C."/>
        </authorList>
    </citation>
    <scope>NUCLEOTIDE SEQUENCE [LARGE SCALE GENOMIC DNA]</scope>
    <source>
        <strain evidence="12">ATCC 25650 / DSM 13394 / JCM 20685 / NBRC 16684 / NCIMB 2208 / IAM 12614 / B1</strain>
    </source>
</reference>
<evidence type="ECO:0000256" key="6">
    <source>
        <dbReference type="ARBA" id="ARBA00022898"/>
    </source>
</evidence>
<keyword evidence="7" id="KW-0456">Lyase</keyword>
<organism evidence="11 12">
    <name type="scientific">Roseibium aggregatum (strain ATCC 25650 / DSM 13394 / JCM 20685 / NBRC 16684 / NCIMB 2208 / IAM 12614 / B1)</name>
    <name type="common">Stappia aggregata</name>
    <dbReference type="NCBI Taxonomy" id="384765"/>
    <lineage>
        <taxon>Bacteria</taxon>
        <taxon>Pseudomonadati</taxon>
        <taxon>Pseudomonadota</taxon>
        <taxon>Alphaproteobacteria</taxon>
        <taxon>Hyphomicrobiales</taxon>
        <taxon>Stappiaceae</taxon>
        <taxon>Roseibium</taxon>
    </lineage>
</organism>
<evidence type="ECO:0000259" key="10">
    <source>
        <dbReference type="Pfam" id="PF00155"/>
    </source>
</evidence>
<proteinExistence type="predicted"/>
<sequence length="351" mass="37851">MTEQRADRTTCQLQEAYSMEHGGDLTLAIERFGGTRDDWLDLSTGINPYSYPLPDALPSSAWTTLPARGAEEHLIAAARHAYRIPDHLGVIAAPGTQILLSLLPTTLPDGPVVVATPTYTSHKDAWAREGRAPIEVSSVYSLPADAKIVVLVNPNNPDGRLIDVKSLIDIAKTLSERGGYLVVDEAFADVVPGASLLPHIGSENVVVLRSFGKFFGLAGLRIGFLAGERTAISSMSALLNSWCLGGPALEIGARALRDSAWQDRITRQLIEDMADLTVALSQAGLSVFGGTPLYALAGLRNPKALHEALARRQIWTRIFDYAPTWIRFGLPGGPENLKRLTDALAEALKEV</sequence>
<dbReference type="CDD" id="cd00609">
    <property type="entry name" value="AAT_like"/>
    <property type="match status" value="1"/>
</dbReference>
<dbReference type="Pfam" id="PF00155">
    <property type="entry name" value="Aminotran_1_2"/>
    <property type="match status" value="1"/>
</dbReference>
<dbReference type="InterPro" id="IPR005860">
    <property type="entry name" value="CobD"/>
</dbReference>
<dbReference type="GO" id="GO:0008483">
    <property type="term" value="F:transaminase activity"/>
    <property type="evidence" value="ECO:0007669"/>
    <property type="project" value="UniProtKB-KW"/>
</dbReference>
<comment type="caution">
    <text evidence="11">The sequence shown here is derived from an EMBL/GenBank/DDBJ whole genome shotgun (WGS) entry which is preliminary data.</text>
</comment>
<evidence type="ECO:0000256" key="5">
    <source>
        <dbReference type="ARBA" id="ARBA00022573"/>
    </source>
</evidence>
<dbReference type="NCBIfam" id="TIGR01140">
    <property type="entry name" value="L_thr_O3P_dcar"/>
    <property type="match status" value="1"/>
</dbReference>
<evidence type="ECO:0000256" key="4">
    <source>
        <dbReference type="ARBA" id="ARBA00012285"/>
    </source>
</evidence>
<comment type="pathway">
    <text evidence="3">Cofactor biosynthesis; adenosylcobalamin biosynthesis.</text>
</comment>
<keyword evidence="11" id="KW-0808">Transferase</keyword>